<dbReference type="PRINTS" id="PR00073">
    <property type="entry name" value="COPRGNOXDASE"/>
</dbReference>
<evidence type="ECO:0000256" key="9">
    <source>
        <dbReference type="ARBA" id="ARBA00049102"/>
    </source>
</evidence>
<feature type="binding site" evidence="11">
    <location>
        <begin position="260"/>
        <end position="262"/>
    </location>
    <ligand>
        <name>substrate</name>
    </ligand>
</feature>
<dbReference type="UniPathway" id="UPA00251">
    <property type="reaction ID" value="UER00322"/>
</dbReference>
<evidence type="ECO:0000256" key="6">
    <source>
        <dbReference type="ARBA" id="ARBA00023002"/>
    </source>
</evidence>
<dbReference type="FunFam" id="3.40.1500.10:FF:000001">
    <property type="entry name" value="Oxygen-dependent coproporphyrinogen-III oxidase"/>
    <property type="match status" value="1"/>
</dbReference>
<evidence type="ECO:0000256" key="7">
    <source>
        <dbReference type="ARBA" id="ARBA00023133"/>
    </source>
</evidence>
<dbReference type="GO" id="GO:0042803">
    <property type="term" value="F:protein homodimerization activity"/>
    <property type="evidence" value="ECO:0007669"/>
    <property type="project" value="UniProtKB-UniRule"/>
</dbReference>
<dbReference type="GO" id="GO:0004109">
    <property type="term" value="F:coproporphyrinogen oxidase activity"/>
    <property type="evidence" value="ECO:0007669"/>
    <property type="project" value="UniProtKB-UniRule"/>
</dbReference>
<dbReference type="EC" id="1.3.3.3" evidence="11"/>
<evidence type="ECO:0000256" key="3">
    <source>
        <dbReference type="ARBA" id="ARBA00010644"/>
    </source>
</evidence>
<comment type="subcellular location">
    <subcellularLocation>
        <location evidence="1 11">Cytoplasm</location>
    </subcellularLocation>
</comment>
<comment type="similarity">
    <text evidence="3 11">Belongs to the aerobic coproporphyrinogen-III oxidase family.</text>
</comment>
<dbReference type="EMBL" id="CP031093">
    <property type="protein sequence ID" value="QCF24494.1"/>
    <property type="molecule type" value="Genomic_DNA"/>
</dbReference>
<feature type="region of interest" description="Important for dimerization" evidence="11">
    <location>
        <begin position="242"/>
        <end position="277"/>
    </location>
</feature>
<comment type="cofactor">
    <cofactor evidence="11">
        <name>a divalent metal cation</name>
        <dbReference type="ChEBI" id="CHEBI:60240"/>
    </cofactor>
</comment>
<proteinExistence type="inferred from homology"/>
<dbReference type="KEGG" id="hmi:soil367_00140"/>
<comment type="pathway">
    <text evidence="2 11">Porphyrin-containing compound metabolism; protoporphyrin-IX biosynthesis; protoporphyrinogen-IX from coproporphyrinogen-III (O2 route): step 1/1.</text>
</comment>
<organism evidence="12 13">
    <name type="scientific">Hydrocarboniclastica marina</name>
    <dbReference type="NCBI Taxonomy" id="2259620"/>
    <lineage>
        <taxon>Bacteria</taxon>
        <taxon>Pseudomonadati</taxon>
        <taxon>Pseudomonadota</taxon>
        <taxon>Gammaproteobacteria</taxon>
        <taxon>Alteromonadales</taxon>
        <taxon>Alteromonadaceae</taxon>
        <taxon>Hydrocarboniclastica</taxon>
    </lineage>
</organism>
<dbReference type="PROSITE" id="PS01021">
    <property type="entry name" value="COPROGEN_OXIDASE"/>
    <property type="match status" value="1"/>
</dbReference>
<dbReference type="Proteomes" id="UP000298049">
    <property type="component" value="Chromosome"/>
</dbReference>
<dbReference type="SUPFAM" id="SSF102886">
    <property type="entry name" value="Coproporphyrinogen III oxidase"/>
    <property type="match status" value="1"/>
</dbReference>
<dbReference type="GO" id="GO:0005737">
    <property type="term" value="C:cytoplasm"/>
    <property type="evidence" value="ECO:0007669"/>
    <property type="project" value="UniProtKB-SubCell"/>
</dbReference>
<keyword evidence="11" id="KW-0479">Metal-binding</keyword>
<evidence type="ECO:0000313" key="13">
    <source>
        <dbReference type="Proteomes" id="UP000298049"/>
    </source>
</evidence>
<dbReference type="AlphaFoldDB" id="A0A4P7XDP3"/>
<dbReference type="Pfam" id="PF01218">
    <property type="entry name" value="Coprogen_oxidas"/>
    <property type="match status" value="1"/>
</dbReference>
<comment type="subunit">
    <text evidence="4 11">Homodimer.</text>
</comment>
<feature type="binding site" evidence="11">
    <location>
        <position position="177"/>
    </location>
    <ligand>
        <name>a divalent metal cation</name>
        <dbReference type="ChEBI" id="CHEBI:60240"/>
    </ligand>
</feature>
<evidence type="ECO:0000256" key="1">
    <source>
        <dbReference type="ARBA" id="ARBA00004496"/>
    </source>
</evidence>
<keyword evidence="5 11" id="KW-0963">Cytoplasm</keyword>
<dbReference type="PANTHER" id="PTHR10755:SF0">
    <property type="entry name" value="OXYGEN-DEPENDENT COPROPORPHYRINOGEN-III OXIDASE, MITOCHONDRIAL"/>
    <property type="match status" value="1"/>
</dbReference>
<dbReference type="InterPro" id="IPR001260">
    <property type="entry name" value="Coprogen_oxidase_aer"/>
</dbReference>
<reference evidence="12 13" key="1">
    <citation type="submission" date="2018-07" db="EMBL/GenBank/DDBJ databases">
        <title>Marsedoiliclastica nanhaica gen. nov. sp. nov., a novel marine hydrocarbonoclastic bacterium isolated from an in-situ enriched hydrocarbon-degrading consortium in deep-sea sediment.</title>
        <authorList>
            <person name="Dong C."/>
            <person name="Ma T."/>
            <person name="Liu R."/>
            <person name="Shao Z."/>
        </authorList>
    </citation>
    <scope>NUCLEOTIDE SEQUENCE [LARGE SCALE GENOMIC DNA]</scope>
    <source>
        <strain evidence="13">soil36-7</strain>
    </source>
</reference>
<keyword evidence="7 11" id="KW-0350">Heme biosynthesis</keyword>
<accession>A0A4P7XDP3</accession>
<dbReference type="InterPro" id="IPR036406">
    <property type="entry name" value="Coprogen_oxidase_aer_sf"/>
</dbReference>
<dbReference type="OrthoDB" id="9777553at2"/>
<evidence type="ECO:0000256" key="10">
    <source>
        <dbReference type="ARBA" id="ARBA00059657"/>
    </source>
</evidence>
<feature type="binding site" evidence="11">
    <location>
        <position position="108"/>
    </location>
    <ligand>
        <name>a divalent metal cation</name>
        <dbReference type="ChEBI" id="CHEBI:60240"/>
    </ligand>
</feature>
<dbReference type="InterPro" id="IPR018375">
    <property type="entry name" value="Coprogen_oxidase_CS"/>
</dbReference>
<dbReference type="NCBIfam" id="NF003727">
    <property type="entry name" value="PRK05330.1"/>
    <property type="match status" value="1"/>
</dbReference>
<name>A0A4P7XDP3_9ALTE</name>
<dbReference type="HAMAP" id="MF_00333">
    <property type="entry name" value="Coprogen_oxidas"/>
    <property type="match status" value="1"/>
</dbReference>
<feature type="binding site" evidence="11">
    <location>
        <begin position="110"/>
        <end position="112"/>
    </location>
    <ligand>
        <name>substrate</name>
    </ligand>
</feature>
<keyword evidence="8 11" id="KW-0627">Porphyrin biosynthesis</keyword>
<dbReference type="Gene3D" id="3.40.1500.10">
    <property type="entry name" value="Coproporphyrinogen III oxidase, aerobic"/>
    <property type="match status" value="1"/>
</dbReference>
<dbReference type="PIRSF" id="PIRSF000166">
    <property type="entry name" value="Coproporphyri_ox"/>
    <property type="match status" value="1"/>
</dbReference>
<evidence type="ECO:0000256" key="8">
    <source>
        <dbReference type="ARBA" id="ARBA00023244"/>
    </source>
</evidence>
<dbReference type="GO" id="GO:0046872">
    <property type="term" value="F:metal ion binding"/>
    <property type="evidence" value="ECO:0007669"/>
    <property type="project" value="UniProtKB-KW"/>
</dbReference>
<feature type="binding site" evidence="11">
    <location>
        <position position="147"/>
    </location>
    <ligand>
        <name>a divalent metal cation</name>
        <dbReference type="ChEBI" id="CHEBI:60240"/>
    </ligand>
</feature>
<feature type="site" description="Important for dimerization" evidence="11">
    <location>
        <position position="177"/>
    </location>
</feature>
<evidence type="ECO:0000256" key="11">
    <source>
        <dbReference type="HAMAP-Rule" id="MF_00333"/>
    </source>
</evidence>
<evidence type="ECO:0000256" key="2">
    <source>
        <dbReference type="ARBA" id="ARBA00005168"/>
    </source>
</evidence>
<keyword evidence="13" id="KW-1185">Reference proteome</keyword>
<keyword evidence="6 11" id="KW-0560">Oxidoreductase</keyword>
<protein>
    <recommendedName>
        <fullName evidence="11">Oxygen-dependent coproporphyrinogen-III oxidase</fullName>
        <shortName evidence="11">CPO</shortName>
        <shortName evidence="11">Coprogen oxidase</shortName>
        <shortName evidence="11">Coproporphyrinogenase</shortName>
        <ecNumber evidence="11">1.3.3.3</ecNumber>
    </recommendedName>
</protein>
<evidence type="ECO:0000256" key="4">
    <source>
        <dbReference type="ARBA" id="ARBA00011738"/>
    </source>
</evidence>
<comment type="catalytic activity">
    <reaction evidence="9 11">
        <text>coproporphyrinogen III + O2 + 2 H(+) = protoporphyrinogen IX + 2 CO2 + 2 H2O</text>
        <dbReference type="Rhea" id="RHEA:18257"/>
        <dbReference type="ChEBI" id="CHEBI:15377"/>
        <dbReference type="ChEBI" id="CHEBI:15378"/>
        <dbReference type="ChEBI" id="CHEBI:15379"/>
        <dbReference type="ChEBI" id="CHEBI:16526"/>
        <dbReference type="ChEBI" id="CHEBI:57307"/>
        <dbReference type="ChEBI" id="CHEBI:57309"/>
        <dbReference type="EC" id="1.3.3.3"/>
    </reaction>
</comment>
<feature type="binding site" evidence="11">
    <location>
        <position position="98"/>
    </location>
    <ligand>
        <name>a divalent metal cation</name>
        <dbReference type="ChEBI" id="CHEBI:60240"/>
    </ligand>
</feature>
<comment type="function">
    <text evidence="10 11">Involved in the heme biosynthesis. Catalyzes the aerobic oxidative decarboxylation of propionate groups of rings A and B of coproporphyrinogen-III to yield the vinyl groups in protoporphyrinogen-IX.</text>
</comment>
<gene>
    <name evidence="11" type="primary">hemF</name>
    <name evidence="12" type="ORF">soil367_00140</name>
</gene>
<feature type="active site" description="Proton donor" evidence="11">
    <location>
        <position position="108"/>
    </location>
</feature>
<dbReference type="RefSeq" id="WP_136545763.1">
    <property type="nucleotide sequence ID" value="NZ_CP031093.1"/>
</dbReference>
<evidence type="ECO:0000256" key="5">
    <source>
        <dbReference type="ARBA" id="ARBA00022490"/>
    </source>
</evidence>
<dbReference type="PANTHER" id="PTHR10755">
    <property type="entry name" value="COPROPORPHYRINOGEN III OXIDASE, MITOCHONDRIAL"/>
    <property type="match status" value="1"/>
</dbReference>
<feature type="binding site" evidence="11">
    <location>
        <position position="94"/>
    </location>
    <ligand>
        <name>substrate</name>
    </ligand>
</feature>
<sequence>MSNPDPERVRAYLEALQDNLCIGLSQLDGGADFVEETWQRSEGGGGRSRVITGGSVFEKGGVNYSHVMGNTLPASATAHRPELAGAPWQAMGVSLVLHPENPYIPTSHANVRFFIAEKPGEAPLWWFGGGYDLTPYYGFDADCVHWHQVAAEACQPFGRDTYRRYKAWCDEYFYLKHRNEPRGIGGLFFDDLNEHGFEQDFAFMQAVGDSFLPAYRPIVQRRRNHPYGERERQFQLYRRGRYVEFNLVYDRGTLFGLQSGGRTESILMSLPPLVRWEYNHRPEPDSAEEKLTSYFLTGRDWLDEPNHATHGA</sequence>
<evidence type="ECO:0000313" key="12">
    <source>
        <dbReference type="EMBL" id="QCF24494.1"/>
    </source>
</evidence>
<dbReference type="GO" id="GO:0006782">
    <property type="term" value="P:protoporphyrinogen IX biosynthetic process"/>
    <property type="evidence" value="ECO:0007669"/>
    <property type="project" value="UniProtKB-UniRule"/>
</dbReference>